<keyword evidence="3" id="KW-1185">Reference proteome</keyword>
<feature type="compositionally biased region" description="Low complexity" evidence="1">
    <location>
        <begin position="19"/>
        <end position="35"/>
    </location>
</feature>
<proteinExistence type="predicted"/>
<feature type="region of interest" description="Disordered" evidence="1">
    <location>
        <begin position="1"/>
        <end position="77"/>
    </location>
</feature>
<protein>
    <submittedName>
        <fullName evidence="2">Uncharacterized protein</fullName>
    </submittedName>
</protein>
<dbReference type="Proteomes" id="UP000287144">
    <property type="component" value="Unassembled WGS sequence"/>
</dbReference>
<sequence length="77" mass="8510">MTDPYYAKEPLSRVDSTISSRGLVPSGSSSSVHPLDQTEHVSHVHHQSTDVTAVTSQPSMARQSYWPVASPFRRKDT</sequence>
<evidence type="ECO:0000313" key="2">
    <source>
        <dbReference type="EMBL" id="RSL96096.1"/>
    </source>
</evidence>
<gene>
    <name evidence="2" type="ORF">CEP52_011698</name>
</gene>
<organism evidence="2 3">
    <name type="scientific">Fusarium oligoseptatum</name>
    <dbReference type="NCBI Taxonomy" id="2604345"/>
    <lineage>
        <taxon>Eukaryota</taxon>
        <taxon>Fungi</taxon>
        <taxon>Dikarya</taxon>
        <taxon>Ascomycota</taxon>
        <taxon>Pezizomycotina</taxon>
        <taxon>Sordariomycetes</taxon>
        <taxon>Hypocreomycetidae</taxon>
        <taxon>Hypocreales</taxon>
        <taxon>Nectriaceae</taxon>
        <taxon>Fusarium</taxon>
        <taxon>Fusarium solani species complex</taxon>
    </lineage>
</organism>
<comment type="caution">
    <text evidence="2">The sequence shown here is derived from an EMBL/GenBank/DDBJ whole genome shotgun (WGS) entry which is preliminary data.</text>
</comment>
<dbReference type="AlphaFoldDB" id="A0A428T2E0"/>
<accession>A0A428T2E0</accession>
<reference evidence="2 3" key="1">
    <citation type="submission" date="2017-06" db="EMBL/GenBank/DDBJ databases">
        <title>Comparative genomic analysis of Ambrosia Fusariam Clade fungi.</title>
        <authorList>
            <person name="Stajich J.E."/>
            <person name="Carrillo J."/>
            <person name="Kijimoto T."/>
            <person name="Eskalen A."/>
            <person name="O'Donnell K."/>
            <person name="Kasson M."/>
        </authorList>
    </citation>
    <scope>NUCLEOTIDE SEQUENCE [LARGE SCALE GENOMIC DNA]</scope>
    <source>
        <strain evidence="2 3">NRRL62579</strain>
    </source>
</reference>
<feature type="compositionally biased region" description="Polar residues" evidence="1">
    <location>
        <begin position="49"/>
        <end position="62"/>
    </location>
</feature>
<evidence type="ECO:0000256" key="1">
    <source>
        <dbReference type="SAM" id="MobiDB-lite"/>
    </source>
</evidence>
<evidence type="ECO:0000313" key="3">
    <source>
        <dbReference type="Proteomes" id="UP000287144"/>
    </source>
</evidence>
<dbReference type="EMBL" id="NKCK01000143">
    <property type="protein sequence ID" value="RSL96096.1"/>
    <property type="molecule type" value="Genomic_DNA"/>
</dbReference>
<name>A0A428T2E0_9HYPO</name>